<keyword evidence="6" id="KW-1185">Reference proteome</keyword>
<accession>A0A5N6TY43</accession>
<keyword evidence="2" id="KW-0560">Oxidoreductase</keyword>
<evidence type="ECO:0000313" key="5">
    <source>
        <dbReference type="EMBL" id="KAE8151235.1"/>
    </source>
</evidence>
<dbReference type="GO" id="GO:0016491">
    <property type="term" value="F:oxidoreductase activity"/>
    <property type="evidence" value="ECO:0007669"/>
    <property type="project" value="UniProtKB-KW"/>
</dbReference>
<evidence type="ECO:0000259" key="4">
    <source>
        <dbReference type="PROSITE" id="PS51387"/>
    </source>
</evidence>
<dbReference type="Pfam" id="PF01565">
    <property type="entry name" value="FAD_binding_4"/>
    <property type="match status" value="1"/>
</dbReference>
<dbReference type="InterPro" id="IPR012951">
    <property type="entry name" value="BBE"/>
</dbReference>
<sequence length="553" mass="60297">MTRYHILITLGLLGLGQARTPTCRCFPDEPCWPSPEEWDAFNHTIGGRLIRTTPISSVCHTNTSFNTYNARSCSELLTNWEDPRTHYDTSSSPMAAWFGNYSCTPFSPPCTLGPLVRYAVKVSNVDDVRATLNFTTTHNIRLVIRNTGHDYLGKSTGAGAVALWTHHLTHTQTIPDYTSAVYSGPALRLGAGVQGSQALSAAQSSNHTLVTGNCPSVGIAGGYTQGGGHGQLVSLYGLAADQVLEWEVVTATGDWLVASSTQHEDLFWALSGGGGGTYAVVMSVLVKMYPELRTVEARLAVSSTVPGYWDVVGAALVDTMPLVDRGGVVVWNLGREGFSLAPVALPGGTVDMLQGYLGRTLELLKRKNVTYEYTINTHSTFYKSYQATNPHLNITDYQIGGRLLPRSTIDNNPSLLPTFQEIVAFNTSIAGVSLNVSRGRWPSNAVNPVWREAGMAVVLGLPYSRVRETDLQRQVVMTNELVPRLEALAPGSGAYLNEADFNEPDWRRVFYGVNYQRLLAVKEKYDPFQVFYGLTAVGSEGWVVSGDGRLCRV</sequence>
<feature type="chain" id="PRO_5024931151" description="FAD-binding PCMH-type domain-containing protein" evidence="3">
    <location>
        <begin position="19"/>
        <end position="553"/>
    </location>
</feature>
<dbReference type="GO" id="GO:0071949">
    <property type="term" value="F:FAD binding"/>
    <property type="evidence" value="ECO:0007669"/>
    <property type="project" value="InterPro"/>
</dbReference>
<dbReference type="Pfam" id="PF08031">
    <property type="entry name" value="BBE"/>
    <property type="match status" value="1"/>
</dbReference>
<feature type="domain" description="FAD-binding PCMH-type" evidence="4">
    <location>
        <begin position="112"/>
        <end position="291"/>
    </location>
</feature>
<evidence type="ECO:0000256" key="2">
    <source>
        <dbReference type="ARBA" id="ARBA00023002"/>
    </source>
</evidence>
<dbReference type="AlphaFoldDB" id="A0A5N6TY43"/>
<dbReference type="PANTHER" id="PTHR13878:SF91">
    <property type="entry name" value="FAD BINDING DOMAIN PROTEIN (AFU_ORTHOLOGUE AFUA_6G12070)-RELATED"/>
    <property type="match status" value="1"/>
</dbReference>
<dbReference type="Proteomes" id="UP000325780">
    <property type="component" value="Unassembled WGS sequence"/>
</dbReference>
<evidence type="ECO:0000256" key="1">
    <source>
        <dbReference type="ARBA" id="ARBA00005466"/>
    </source>
</evidence>
<evidence type="ECO:0000256" key="3">
    <source>
        <dbReference type="SAM" id="SignalP"/>
    </source>
</evidence>
<dbReference type="OrthoDB" id="9983560at2759"/>
<dbReference type="InterPro" id="IPR036318">
    <property type="entry name" value="FAD-bd_PCMH-like_sf"/>
</dbReference>
<dbReference type="EMBL" id="ML742075">
    <property type="protein sequence ID" value="KAE8151235.1"/>
    <property type="molecule type" value="Genomic_DNA"/>
</dbReference>
<dbReference type="InterPro" id="IPR016169">
    <property type="entry name" value="FAD-bd_PCMH_sub2"/>
</dbReference>
<dbReference type="PROSITE" id="PS51387">
    <property type="entry name" value="FAD_PCMH"/>
    <property type="match status" value="1"/>
</dbReference>
<dbReference type="InterPro" id="IPR016166">
    <property type="entry name" value="FAD-bd_PCMH"/>
</dbReference>
<keyword evidence="3" id="KW-0732">Signal</keyword>
<feature type="signal peptide" evidence="3">
    <location>
        <begin position="1"/>
        <end position="18"/>
    </location>
</feature>
<dbReference type="InterPro" id="IPR006094">
    <property type="entry name" value="Oxid_FAD_bind_N"/>
</dbReference>
<organism evidence="5 6">
    <name type="scientific">Aspergillus avenaceus</name>
    <dbReference type="NCBI Taxonomy" id="36643"/>
    <lineage>
        <taxon>Eukaryota</taxon>
        <taxon>Fungi</taxon>
        <taxon>Dikarya</taxon>
        <taxon>Ascomycota</taxon>
        <taxon>Pezizomycotina</taxon>
        <taxon>Eurotiomycetes</taxon>
        <taxon>Eurotiomycetidae</taxon>
        <taxon>Eurotiales</taxon>
        <taxon>Aspergillaceae</taxon>
        <taxon>Aspergillus</taxon>
        <taxon>Aspergillus subgen. Circumdati</taxon>
    </lineage>
</organism>
<proteinExistence type="inferred from homology"/>
<comment type="similarity">
    <text evidence="1">Belongs to the oxygen-dependent FAD-linked oxidoreductase family.</text>
</comment>
<dbReference type="PANTHER" id="PTHR13878">
    <property type="entry name" value="GULONOLACTONE OXIDASE"/>
    <property type="match status" value="1"/>
</dbReference>
<protein>
    <recommendedName>
        <fullName evidence="4">FAD-binding PCMH-type domain-containing protein</fullName>
    </recommendedName>
</protein>
<gene>
    <name evidence="5" type="ORF">BDV25DRAFT_128923</name>
</gene>
<dbReference type="InterPro" id="IPR050432">
    <property type="entry name" value="FAD-linked_Oxidoreductases_BP"/>
</dbReference>
<dbReference type="Gene3D" id="3.30.465.10">
    <property type="match status" value="2"/>
</dbReference>
<evidence type="ECO:0000313" key="6">
    <source>
        <dbReference type="Proteomes" id="UP000325780"/>
    </source>
</evidence>
<dbReference type="SUPFAM" id="SSF56176">
    <property type="entry name" value="FAD-binding/transporter-associated domain-like"/>
    <property type="match status" value="1"/>
</dbReference>
<reference evidence="5 6" key="1">
    <citation type="submission" date="2019-04" db="EMBL/GenBank/DDBJ databases">
        <title>Friends and foes A comparative genomics study of 23 Aspergillus species from section Flavi.</title>
        <authorList>
            <consortium name="DOE Joint Genome Institute"/>
            <person name="Kjaerbolling I."/>
            <person name="Vesth T."/>
            <person name="Frisvad J.C."/>
            <person name="Nybo J.L."/>
            <person name="Theobald S."/>
            <person name="Kildgaard S."/>
            <person name="Isbrandt T."/>
            <person name="Kuo A."/>
            <person name="Sato A."/>
            <person name="Lyhne E.K."/>
            <person name="Kogle M.E."/>
            <person name="Wiebenga A."/>
            <person name="Kun R.S."/>
            <person name="Lubbers R.J."/>
            <person name="Makela M.R."/>
            <person name="Barry K."/>
            <person name="Chovatia M."/>
            <person name="Clum A."/>
            <person name="Daum C."/>
            <person name="Haridas S."/>
            <person name="He G."/>
            <person name="LaButti K."/>
            <person name="Lipzen A."/>
            <person name="Mondo S."/>
            <person name="Riley R."/>
            <person name="Salamov A."/>
            <person name="Simmons B.A."/>
            <person name="Magnuson J.K."/>
            <person name="Henrissat B."/>
            <person name="Mortensen U.H."/>
            <person name="Larsen T.O."/>
            <person name="Devries R.P."/>
            <person name="Grigoriev I.V."/>
            <person name="Machida M."/>
            <person name="Baker S.E."/>
            <person name="Andersen M.R."/>
        </authorList>
    </citation>
    <scope>NUCLEOTIDE SEQUENCE [LARGE SCALE GENOMIC DNA]</scope>
    <source>
        <strain evidence="5 6">IBT 18842</strain>
    </source>
</reference>
<name>A0A5N6TY43_ASPAV</name>